<dbReference type="CDD" id="cd07087">
    <property type="entry name" value="ALDH_F3-13-14_CALDH-like"/>
    <property type="match status" value="1"/>
</dbReference>
<dbReference type="Proteomes" id="UP001595955">
    <property type="component" value="Unassembled WGS sequence"/>
</dbReference>
<keyword evidence="8" id="KW-1185">Reference proteome</keyword>
<evidence type="ECO:0000256" key="3">
    <source>
        <dbReference type="PIRNR" id="PIRNR036492"/>
    </source>
</evidence>
<dbReference type="InterPro" id="IPR016160">
    <property type="entry name" value="Ald_DH_CS_CYS"/>
</dbReference>
<feature type="domain" description="Aldehyde dehydrogenase" evidence="6">
    <location>
        <begin position="6"/>
        <end position="426"/>
    </location>
</feature>
<dbReference type="PANTHER" id="PTHR43570">
    <property type="entry name" value="ALDEHYDE DEHYDROGENASE"/>
    <property type="match status" value="1"/>
</dbReference>
<dbReference type="InterPro" id="IPR015590">
    <property type="entry name" value="Aldehyde_DH_dom"/>
</dbReference>
<evidence type="ECO:0000256" key="2">
    <source>
        <dbReference type="ARBA" id="ARBA00023002"/>
    </source>
</evidence>
<dbReference type="InterPro" id="IPR012394">
    <property type="entry name" value="Aldehyde_DH_NAD(P)"/>
</dbReference>
<dbReference type="Gene3D" id="3.40.605.10">
    <property type="entry name" value="Aldehyde Dehydrogenase, Chain A, domain 1"/>
    <property type="match status" value="1"/>
</dbReference>
<dbReference type="InterPro" id="IPR016163">
    <property type="entry name" value="Ald_DH_C"/>
</dbReference>
<dbReference type="InterPro" id="IPR016161">
    <property type="entry name" value="Ald_DH/histidinol_DH"/>
</dbReference>
<gene>
    <name evidence="7" type="ORF">ACFO3F_02020</name>
</gene>
<comment type="similarity">
    <text evidence="1 3 5">Belongs to the aldehyde dehydrogenase family.</text>
</comment>
<dbReference type="RefSeq" id="WP_122823227.1">
    <property type="nucleotide sequence ID" value="NZ_CP033325.1"/>
</dbReference>
<evidence type="ECO:0000256" key="1">
    <source>
        <dbReference type="ARBA" id="ARBA00009986"/>
    </source>
</evidence>
<dbReference type="PANTHER" id="PTHR43570:SF16">
    <property type="entry name" value="ALDEHYDE DEHYDROGENASE TYPE III, ISOFORM Q"/>
    <property type="match status" value="1"/>
</dbReference>
<dbReference type="EMBL" id="JBHSGF010000001">
    <property type="protein sequence ID" value="MFC4554013.1"/>
    <property type="molecule type" value="Genomic_DNA"/>
</dbReference>
<dbReference type="Pfam" id="PF00171">
    <property type="entry name" value="Aldedh"/>
    <property type="match status" value="1"/>
</dbReference>
<dbReference type="InterPro" id="IPR029510">
    <property type="entry name" value="Ald_DH_CS_GLU"/>
</dbReference>
<feature type="active site" evidence="4">
    <location>
        <position position="206"/>
    </location>
</feature>
<organism evidence="7 8">
    <name type="scientific">Georgenia faecalis</name>
    <dbReference type="NCBI Taxonomy" id="2483799"/>
    <lineage>
        <taxon>Bacteria</taxon>
        <taxon>Bacillati</taxon>
        <taxon>Actinomycetota</taxon>
        <taxon>Actinomycetes</taxon>
        <taxon>Micrococcales</taxon>
        <taxon>Bogoriellaceae</taxon>
        <taxon>Georgenia</taxon>
    </lineage>
</organism>
<name>A0ABV9D6R7_9MICO</name>
<dbReference type="Gene3D" id="3.40.309.10">
    <property type="entry name" value="Aldehyde Dehydrogenase, Chain A, domain 2"/>
    <property type="match status" value="1"/>
</dbReference>
<protein>
    <recommendedName>
        <fullName evidence="3">Aldehyde dehydrogenase</fullName>
    </recommendedName>
</protein>
<evidence type="ECO:0000256" key="5">
    <source>
        <dbReference type="RuleBase" id="RU003345"/>
    </source>
</evidence>
<dbReference type="PROSITE" id="PS00070">
    <property type="entry name" value="ALDEHYDE_DEHYDR_CYS"/>
    <property type="match status" value="1"/>
</dbReference>
<comment type="caution">
    <text evidence="7">The sequence shown here is derived from an EMBL/GenBank/DDBJ whole genome shotgun (WGS) entry which is preliminary data.</text>
</comment>
<dbReference type="InterPro" id="IPR016162">
    <property type="entry name" value="Ald_DH_N"/>
</dbReference>
<dbReference type="SUPFAM" id="SSF53720">
    <property type="entry name" value="ALDH-like"/>
    <property type="match status" value="1"/>
</dbReference>
<keyword evidence="2 3" id="KW-0560">Oxidoreductase</keyword>
<evidence type="ECO:0000259" key="6">
    <source>
        <dbReference type="Pfam" id="PF00171"/>
    </source>
</evidence>
<evidence type="ECO:0000313" key="8">
    <source>
        <dbReference type="Proteomes" id="UP001595955"/>
    </source>
</evidence>
<accession>A0ABV9D6R7</accession>
<proteinExistence type="inferred from homology"/>
<evidence type="ECO:0000313" key="7">
    <source>
        <dbReference type="EMBL" id="MFC4554013.1"/>
    </source>
</evidence>
<dbReference type="PIRSF" id="PIRSF036492">
    <property type="entry name" value="ALDH"/>
    <property type="match status" value="1"/>
</dbReference>
<evidence type="ECO:0000256" key="4">
    <source>
        <dbReference type="PROSITE-ProRule" id="PRU10007"/>
    </source>
</evidence>
<dbReference type="PROSITE" id="PS00687">
    <property type="entry name" value="ALDEHYDE_DEHYDR_GLU"/>
    <property type="match status" value="1"/>
</dbReference>
<sequence>MIPDVVADLRATFDSGRTKPFTWREAQLEGLDRLLAENGAELEAALAADLGKSATEAYLTEIGFLRTELAHVRARFRRWLAPQRVPVPLSLRPARASIIREPLGVVLVIAPWNYPVQLTFGPLIGALAAGNTALLKPSELTPTVSATIARLVPRYLDGVAVVEGGPEETGEVLAQRFDHIVYTGGSRVARIVMRAAAEHLTPVTLELGGKSPAWVDGTTDLRTAARRLAWGKFLNAGQTCVAPDYVLAPPDVARRLEPLLAEAVADMYGPDPRNSPDYGRIISAHHHARVVELLEGSVAAGARVVTGGEHDGEAYLAPTVLADVGLDSPAMAEEIFGPVLPLVAVDGIAEAVAVIRAGEKPLALYAFTEDARTRRTLLRETSSGAVVFGAPAVHLAVPSLPFGGVGGSGMGSYHGEHSVRTLSHPKPVLRKPSSPDTLALIRPPFTGLKERLARRLM</sequence>
<reference evidence="8" key="1">
    <citation type="journal article" date="2019" name="Int. J. Syst. Evol. Microbiol.">
        <title>The Global Catalogue of Microorganisms (GCM) 10K type strain sequencing project: providing services to taxonomists for standard genome sequencing and annotation.</title>
        <authorList>
            <consortium name="The Broad Institute Genomics Platform"/>
            <consortium name="The Broad Institute Genome Sequencing Center for Infectious Disease"/>
            <person name="Wu L."/>
            <person name="Ma J."/>
        </authorList>
    </citation>
    <scope>NUCLEOTIDE SEQUENCE [LARGE SCALE GENOMIC DNA]</scope>
    <source>
        <strain evidence="8">JCM 3369</strain>
    </source>
</reference>